<gene>
    <name evidence="4" type="ORF">ND810_05910</name>
</gene>
<accession>A0A5F2DA96</accession>
<evidence type="ECO:0000313" key="4">
    <source>
        <dbReference type="EMBL" id="MCW7514684.1"/>
    </source>
</evidence>
<feature type="transmembrane region" description="Helical" evidence="1">
    <location>
        <begin position="7"/>
        <end position="31"/>
    </location>
</feature>
<dbReference type="PROSITE" id="PS50885">
    <property type="entry name" value="HAMP"/>
    <property type="match status" value="1"/>
</dbReference>
<evidence type="ECO:0000313" key="5">
    <source>
        <dbReference type="Proteomes" id="UP001209694"/>
    </source>
</evidence>
<evidence type="ECO:0000259" key="3">
    <source>
        <dbReference type="PROSITE" id="PS50885"/>
    </source>
</evidence>
<dbReference type="InterPro" id="IPR050697">
    <property type="entry name" value="Adenylyl/Guanylyl_Cyclase_3/4"/>
</dbReference>
<dbReference type="Gene3D" id="3.30.70.1230">
    <property type="entry name" value="Nucleotide cyclase"/>
    <property type="match status" value="1"/>
</dbReference>
<dbReference type="EMBL" id="JAMQQD010000002">
    <property type="protein sequence ID" value="MCW7514684.1"/>
    <property type="molecule type" value="Genomic_DNA"/>
</dbReference>
<dbReference type="Gene3D" id="6.10.340.10">
    <property type="match status" value="1"/>
</dbReference>
<dbReference type="CDD" id="cd06225">
    <property type="entry name" value="HAMP"/>
    <property type="match status" value="1"/>
</dbReference>
<keyword evidence="1" id="KW-1133">Transmembrane helix</keyword>
<dbReference type="SUPFAM" id="SSF55073">
    <property type="entry name" value="Nucleotide cyclase"/>
    <property type="match status" value="1"/>
</dbReference>
<feature type="transmembrane region" description="Helical" evidence="1">
    <location>
        <begin position="106"/>
        <end position="128"/>
    </location>
</feature>
<dbReference type="GO" id="GO:0009190">
    <property type="term" value="P:cyclic nucleotide biosynthetic process"/>
    <property type="evidence" value="ECO:0007669"/>
    <property type="project" value="InterPro"/>
</dbReference>
<name>A0A5F2DA96_9LEPT</name>
<feature type="domain" description="Guanylate cyclase" evidence="2">
    <location>
        <begin position="338"/>
        <end position="470"/>
    </location>
</feature>
<feature type="transmembrane region" description="Helical" evidence="1">
    <location>
        <begin position="63"/>
        <end position="85"/>
    </location>
</feature>
<feature type="transmembrane region" description="Helical" evidence="1">
    <location>
        <begin position="140"/>
        <end position="160"/>
    </location>
</feature>
<evidence type="ECO:0000259" key="2">
    <source>
        <dbReference type="PROSITE" id="PS50125"/>
    </source>
</evidence>
<dbReference type="GO" id="GO:0035556">
    <property type="term" value="P:intracellular signal transduction"/>
    <property type="evidence" value="ECO:0007669"/>
    <property type="project" value="InterPro"/>
</dbReference>
<dbReference type="SUPFAM" id="SSF158472">
    <property type="entry name" value="HAMP domain-like"/>
    <property type="match status" value="1"/>
</dbReference>
<feature type="domain" description="HAMP" evidence="3">
    <location>
        <begin position="254"/>
        <end position="306"/>
    </location>
</feature>
<feature type="transmembrane region" description="Helical" evidence="1">
    <location>
        <begin position="196"/>
        <end position="215"/>
    </location>
</feature>
<dbReference type="PANTHER" id="PTHR43081">
    <property type="entry name" value="ADENYLATE CYCLASE, TERMINAL-DIFFERENTIATION SPECIFIC-RELATED"/>
    <property type="match status" value="1"/>
</dbReference>
<evidence type="ECO:0000256" key="1">
    <source>
        <dbReference type="SAM" id="Phobius"/>
    </source>
</evidence>
<keyword evidence="1" id="KW-0812">Transmembrane</keyword>
<comment type="caution">
    <text evidence="4">The sequence shown here is derived from an EMBL/GenBank/DDBJ whole genome shotgun (WGS) entry which is preliminary data.</text>
</comment>
<dbReference type="GO" id="GO:0016020">
    <property type="term" value="C:membrane"/>
    <property type="evidence" value="ECO:0007669"/>
    <property type="project" value="InterPro"/>
</dbReference>
<dbReference type="InterPro" id="IPR029787">
    <property type="entry name" value="Nucleotide_cyclase"/>
</dbReference>
<dbReference type="CDD" id="cd07302">
    <property type="entry name" value="CHD"/>
    <property type="match status" value="1"/>
</dbReference>
<organism evidence="4 5">
    <name type="scientific">Leptospira levettii</name>
    <dbReference type="NCBI Taxonomy" id="2023178"/>
    <lineage>
        <taxon>Bacteria</taxon>
        <taxon>Pseudomonadati</taxon>
        <taxon>Spirochaetota</taxon>
        <taxon>Spirochaetia</taxon>
        <taxon>Leptospirales</taxon>
        <taxon>Leptospiraceae</taxon>
        <taxon>Leptospira</taxon>
    </lineage>
</organism>
<keyword evidence="1" id="KW-0472">Membrane</keyword>
<reference evidence="4" key="1">
    <citation type="submission" date="2022-06" db="EMBL/GenBank/DDBJ databases">
        <title>Leptospira isolates from biofilms formed at urban environments.</title>
        <authorList>
            <person name="Ribeiro P.S."/>
            <person name="Sousa T."/>
            <person name="Carvalho N."/>
            <person name="Aburjaile F."/>
            <person name="Neves F."/>
            <person name="Oliveira D."/>
            <person name="Blanco L."/>
            <person name="Lima J."/>
            <person name="Costa F."/>
            <person name="Brenig B."/>
            <person name="Soares S."/>
            <person name="Ramos R."/>
            <person name="Goes-Neto A."/>
            <person name="Matiuzzi M."/>
            <person name="Azevedo V."/>
            <person name="Ristow P."/>
        </authorList>
    </citation>
    <scope>NUCLEOTIDE SEQUENCE</scope>
    <source>
        <strain evidence="4">VSF7</strain>
    </source>
</reference>
<dbReference type="InterPro" id="IPR003660">
    <property type="entry name" value="HAMP_dom"/>
</dbReference>
<dbReference type="GO" id="GO:0004016">
    <property type="term" value="F:adenylate cyclase activity"/>
    <property type="evidence" value="ECO:0007669"/>
    <property type="project" value="UniProtKB-ARBA"/>
</dbReference>
<dbReference type="SMART" id="SM00044">
    <property type="entry name" value="CYCc"/>
    <property type="match status" value="1"/>
</dbReference>
<proteinExistence type="predicted"/>
<dbReference type="SMART" id="SM00304">
    <property type="entry name" value="HAMP"/>
    <property type="match status" value="1"/>
</dbReference>
<dbReference type="InterPro" id="IPR001054">
    <property type="entry name" value="A/G_cyclase"/>
</dbReference>
<dbReference type="Pfam" id="PF00211">
    <property type="entry name" value="Guanylate_cyc"/>
    <property type="match status" value="1"/>
</dbReference>
<sequence>METKQRLQFLAFLLIYFIVPFSACLFTLLFANYTSNVFLPERFLVLFEATQTTQDFTLLALTWAPFPIITVILFFYSLPVSNYLFKRNKCNYLSEERARHRIVHSPLIISLFGFTGWELSTFLSVYRIDTLFPSSPPQSIITVTILFAFWGLFAFAFSYATTNYLNRKLIIPCVFPEGGLGKYAKGKQFSIVTKQIIFWTASTLFPIILLVFGLLQRTNHNIFQLHELVHTDVLFEVIAIMLFFSFVFSVTFAISLQHPLNQIEEATELIKEQKFDTRVTIFSSDELGLLGDAVNEMAEGLAERERIKDTFGRIVDPRVRDYLLSNEHSLGGKVVDATILFSDLRDFTKLSEKRTPEEVLYILNRYFQEMSNAIEVHGGFINKFIGDAILAVFGTPMPMADHADRAFQTALEMQRNLDILNQQFLKEGLTELKMGIGIHTGSLLVGNIGSTNRMEFTVIGDTVNTASRVEGLCKGLQKNLLITENTANLISPSIRSQLQLEGEYELKGRESKEKIYSYPIT</sequence>
<dbReference type="AlphaFoldDB" id="A0A5F2DA96"/>
<dbReference type="PROSITE" id="PS50125">
    <property type="entry name" value="GUANYLATE_CYCLASE_2"/>
    <property type="match status" value="1"/>
</dbReference>
<dbReference type="Proteomes" id="UP001209694">
    <property type="component" value="Unassembled WGS sequence"/>
</dbReference>
<protein>
    <submittedName>
        <fullName evidence="4">HAMP domain-containing protein</fullName>
    </submittedName>
</protein>
<dbReference type="Pfam" id="PF00672">
    <property type="entry name" value="HAMP"/>
    <property type="match status" value="1"/>
</dbReference>
<dbReference type="PANTHER" id="PTHR43081:SF1">
    <property type="entry name" value="ADENYLATE CYCLASE, TERMINAL-DIFFERENTIATION SPECIFIC"/>
    <property type="match status" value="1"/>
</dbReference>
<feature type="transmembrane region" description="Helical" evidence="1">
    <location>
        <begin position="235"/>
        <end position="256"/>
    </location>
</feature>
<dbReference type="RefSeq" id="WP_135594054.1">
    <property type="nucleotide sequence ID" value="NZ_JAIZBN010000001.1"/>
</dbReference>